<evidence type="ECO:0000313" key="2">
    <source>
        <dbReference type="Proteomes" id="UP000887540"/>
    </source>
</evidence>
<feature type="compositionally biased region" description="Polar residues" evidence="1">
    <location>
        <begin position="180"/>
        <end position="189"/>
    </location>
</feature>
<organism evidence="2 3">
    <name type="scientific">Acrobeloides nanus</name>
    <dbReference type="NCBI Taxonomy" id="290746"/>
    <lineage>
        <taxon>Eukaryota</taxon>
        <taxon>Metazoa</taxon>
        <taxon>Ecdysozoa</taxon>
        <taxon>Nematoda</taxon>
        <taxon>Chromadorea</taxon>
        <taxon>Rhabditida</taxon>
        <taxon>Tylenchina</taxon>
        <taxon>Cephalobomorpha</taxon>
        <taxon>Cephaloboidea</taxon>
        <taxon>Cephalobidae</taxon>
        <taxon>Acrobeloides</taxon>
    </lineage>
</organism>
<feature type="region of interest" description="Disordered" evidence="1">
    <location>
        <begin position="1"/>
        <end position="25"/>
    </location>
</feature>
<dbReference type="Proteomes" id="UP000887540">
    <property type="component" value="Unplaced"/>
</dbReference>
<proteinExistence type="predicted"/>
<dbReference type="WBParaSite" id="ACRNAN_scaffold2756.g22561.t1">
    <property type="protein sequence ID" value="ACRNAN_scaffold2756.g22561.t1"/>
    <property type="gene ID" value="ACRNAN_scaffold2756.g22561"/>
</dbReference>
<dbReference type="AlphaFoldDB" id="A0A914DKR8"/>
<dbReference type="GO" id="GO:0016567">
    <property type="term" value="P:protein ubiquitination"/>
    <property type="evidence" value="ECO:0007669"/>
    <property type="project" value="TreeGrafter"/>
</dbReference>
<evidence type="ECO:0000313" key="3">
    <source>
        <dbReference type="WBParaSite" id="ACRNAN_scaffold2756.g22561.t1"/>
    </source>
</evidence>
<feature type="region of interest" description="Disordered" evidence="1">
    <location>
        <begin position="295"/>
        <end position="318"/>
    </location>
</feature>
<feature type="compositionally biased region" description="Acidic residues" evidence="1">
    <location>
        <begin position="295"/>
        <end position="306"/>
    </location>
</feature>
<feature type="region of interest" description="Disordered" evidence="1">
    <location>
        <begin position="100"/>
        <end position="136"/>
    </location>
</feature>
<protein>
    <submittedName>
        <fullName evidence="3">Uncharacterized protein</fullName>
    </submittedName>
</protein>
<keyword evidence="2" id="KW-1185">Reference proteome</keyword>
<feature type="region of interest" description="Disordered" evidence="1">
    <location>
        <begin position="176"/>
        <end position="196"/>
    </location>
</feature>
<evidence type="ECO:0000256" key="1">
    <source>
        <dbReference type="SAM" id="MobiDB-lite"/>
    </source>
</evidence>
<sequence length="330" mass="36929">MLSASPAEVDVGKEKQRLQSLPPHSNGSVFPLMNFSFPGFPMRNFPSSPASATPASLASLPTTTCGNGVFPSNLPFLSQGFPLHQLMLMQHWSAKQGTALLHDSNGSLPTDSRASSTSASSPSSRSLERDDDGNSICPICKERLGPETDWESHLRIERSNLILILEGIQSRKFQAKDSKSSISDEVQSGSKKRNRVEDLKRIQENQRKRLTVNKGIHIGVNRDAKISLSDDFNGQNSSSPFSRDNDQCSVCKTCQQQYDHYIVDSRNLDELRCEKCFREYRRQLCALPLTITGSPDEEDSFLDETEADKRSNHFEDEYDVPTKRIKTEVK</sequence>
<dbReference type="InterPro" id="IPR052443">
    <property type="entry name" value="E3_ubiq-ligase_RNF220-like"/>
</dbReference>
<dbReference type="PANTHER" id="PTHR13459">
    <property type="entry name" value="E3 UBIQUITIN-PROTEIN LIGASE RNF220 ISOFORM X1"/>
    <property type="match status" value="1"/>
</dbReference>
<feature type="compositionally biased region" description="Basic and acidic residues" evidence="1">
    <location>
        <begin position="307"/>
        <end position="318"/>
    </location>
</feature>
<feature type="compositionally biased region" description="Low complexity" evidence="1">
    <location>
        <begin position="109"/>
        <end position="125"/>
    </location>
</feature>
<dbReference type="GO" id="GO:0061630">
    <property type="term" value="F:ubiquitin protein ligase activity"/>
    <property type="evidence" value="ECO:0007669"/>
    <property type="project" value="TreeGrafter"/>
</dbReference>
<reference evidence="3" key="1">
    <citation type="submission" date="2022-11" db="UniProtKB">
        <authorList>
            <consortium name="WormBaseParasite"/>
        </authorList>
    </citation>
    <scope>IDENTIFICATION</scope>
</reference>
<dbReference type="PANTHER" id="PTHR13459:SF1">
    <property type="entry name" value="E3 UBIQUITIN-PROTEIN LIGASE RNF220 ISOFORM X1"/>
    <property type="match status" value="1"/>
</dbReference>
<accession>A0A914DKR8</accession>
<name>A0A914DKR8_9BILA</name>